<name>A0A9X4PBP8_9PAST</name>
<evidence type="ECO:0000313" key="3">
    <source>
        <dbReference type="Proteomes" id="UP001155500"/>
    </source>
</evidence>
<proteinExistence type="predicted"/>
<feature type="domain" description="Transposase Synechocystis PCC 6803" evidence="1">
    <location>
        <begin position="1"/>
        <end position="99"/>
    </location>
</feature>
<dbReference type="InterPro" id="IPR009057">
    <property type="entry name" value="Homeodomain-like_sf"/>
</dbReference>
<keyword evidence="3" id="KW-1185">Reference proteome</keyword>
<dbReference type="AlphaFoldDB" id="A0A9X4PBP8"/>
<comment type="caution">
    <text evidence="2">The sequence shown here is derived from an EMBL/GenBank/DDBJ whole genome shotgun (WGS) entry which is preliminary data.</text>
</comment>
<dbReference type="Pfam" id="PF01710">
    <property type="entry name" value="HTH_Tnp_IS630"/>
    <property type="match status" value="1"/>
</dbReference>
<accession>A0A9X4PBP8</accession>
<gene>
    <name evidence="2" type="ORF">A6A20_02000</name>
</gene>
<evidence type="ECO:0000259" key="1">
    <source>
        <dbReference type="Pfam" id="PF01710"/>
    </source>
</evidence>
<dbReference type="RefSeq" id="WP_279571903.1">
    <property type="nucleotide sequence ID" value="NZ_LWID01000001.1"/>
</dbReference>
<dbReference type="Proteomes" id="UP001155500">
    <property type="component" value="Unassembled WGS sequence"/>
</dbReference>
<dbReference type="InterPro" id="IPR002622">
    <property type="entry name" value="Transposase_14"/>
</dbReference>
<protein>
    <submittedName>
        <fullName evidence="2">Transposase</fullName>
    </submittedName>
</protein>
<sequence length="100" mass="11775">MAYSKDYRQMILAKLKGGASFRELAQAFQLSTNTIQRWKKNPERKKRIVKPYKIDNELLKADVEAYPDDYQWQRAQRLGCSPNAICTALKRLGITRKKRR</sequence>
<reference evidence="2" key="1">
    <citation type="submission" date="2016-03" db="EMBL/GenBank/DDBJ databases">
        <title>Co-evolution between Pasteurellaceae and their hosts.</title>
        <authorList>
            <person name="Hansen M.J."/>
            <person name="Bojesen A.M."/>
            <person name="Planet P."/>
        </authorList>
    </citation>
    <scope>NUCLEOTIDE SEQUENCE</scope>
    <source>
        <strain evidence="2">146/S8/89</strain>
    </source>
</reference>
<dbReference type="EMBL" id="LWID01000001">
    <property type="protein sequence ID" value="MDG6894426.1"/>
    <property type="molecule type" value="Genomic_DNA"/>
</dbReference>
<evidence type="ECO:0000313" key="2">
    <source>
        <dbReference type="EMBL" id="MDG6894426.1"/>
    </source>
</evidence>
<dbReference type="SUPFAM" id="SSF46689">
    <property type="entry name" value="Homeodomain-like"/>
    <property type="match status" value="1"/>
</dbReference>
<organism evidence="2 3">
    <name type="scientific">Volucribacter amazonae</name>
    <dbReference type="NCBI Taxonomy" id="256731"/>
    <lineage>
        <taxon>Bacteria</taxon>
        <taxon>Pseudomonadati</taxon>
        <taxon>Pseudomonadota</taxon>
        <taxon>Gammaproteobacteria</taxon>
        <taxon>Pasteurellales</taxon>
        <taxon>Pasteurellaceae</taxon>
        <taxon>Volucribacter</taxon>
    </lineage>
</organism>